<comment type="caution">
    <text evidence="1">The sequence shown here is derived from an EMBL/GenBank/DDBJ whole genome shotgun (WGS) entry which is preliminary data.</text>
</comment>
<keyword evidence="2" id="KW-1185">Reference proteome</keyword>
<protein>
    <submittedName>
        <fullName evidence="1">Uncharacterized protein</fullName>
    </submittedName>
</protein>
<dbReference type="AlphaFoldDB" id="A0A7W7RHW9"/>
<dbReference type="Proteomes" id="UP000523007">
    <property type="component" value="Unassembled WGS sequence"/>
</dbReference>
<evidence type="ECO:0000313" key="2">
    <source>
        <dbReference type="Proteomes" id="UP000523007"/>
    </source>
</evidence>
<organism evidence="1 2">
    <name type="scientific">Lipingzhangella halophila</name>
    <dbReference type="NCBI Taxonomy" id="1783352"/>
    <lineage>
        <taxon>Bacteria</taxon>
        <taxon>Bacillati</taxon>
        <taxon>Actinomycetota</taxon>
        <taxon>Actinomycetes</taxon>
        <taxon>Streptosporangiales</taxon>
        <taxon>Nocardiopsidaceae</taxon>
        <taxon>Lipingzhangella</taxon>
    </lineage>
</organism>
<name>A0A7W7RHW9_9ACTN</name>
<reference evidence="1 2" key="1">
    <citation type="submission" date="2020-08" db="EMBL/GenBank/DDBJ databases">
        <title>Sequencing the genomes of 1000 actinobacteria strains.</title>
        <authorList>
            <person name="Klenk H.-P."/>
        </authorList>
    </citation>
    <scope>NUCLEOTIDE SEQUENCE [LARGE SCALE GENOMIC DNA]</scope>
    <source>
        <strain evidence="1 2">DSM 102030</strain>
    </source>
</reference>
<gene>
    <name evidence="1" type="ORF">F4561_002718</name>
</gene>
<dbReference type="EMBL" id="JACHJT010000001">
    <property type="protein sequence ID" value="MBB4931898.1"/>
    <property type="molecule type" value="Genomic_DNA"/>
</dbReference>
<dbReference type="RefSeq" id="WP_184578815.1">
    <property type="nucleotide sequence ID" value="NZ_JACHJT010000001.1"/>
</dbReference>
<proteinExistence type="predicted"/>
<accession>A0A7W7RHW9</accession>
<evidence type="ECO:0000313" key="1">
    <source>
        <dbReference type="EMBL" id="MBB4931898.1"/>
    </source>
</evidence>
<sequence>MAIGLVAGVAVGLAEGEAASVLKILRARGVPVPEEARERIMGCSDLEQLDTWLKRALTATSTDDLFF</sequence>